<dbReference type="OrthoDB" id="448051at2759"/>
<dbReference type="PANTHER" id="PTHR13390">
    <property type="entry name" value="LIPASE"/>
    <property type="match status" value="1"/>
</dbReference>
<dbReference type="EMBL" id="NKXS01005761">
    <property type="protein sequence ID" value="PIN02816.1"/>
    <property type="molecule type" value="Genomic_DNA"/>
</dbReference>
<comment type="caution">
    <text evidence="2">The sequence shown here is derived from an EMBL/GenBank/DDBJ whole genome shotgun (WGS) entry which is preliminary data.</text>
</comment>
<evidence type="ECO:0000256" key="1">
    <source>
        <dbReference type="ARBA" id="ARBA00022801"/>
    </source>
</evidence>
<evidence type="ECO:0000313" key="2">
    <source>
        <dbReference type="EMBL" id="PIN02816.1"/>
    </source>
</evidence>
<accession>A0A2G9GC09</accession>
<feature type="non-terminal residue" evidence="2">
    <location>
        <position position="1"/>
    </location>
</feature>
<proteinExistence type="predicted"/>
<evidence type="ECO:0000313" key="3">
    <source>
        <dbReference type="Proteomes" id="UP000231279"/>
    </source>
</evidence>
<dbReference type="AlphaFoldDB" id="A0A2G9GC09"/>
<dbReference type="STRING" id="429701.A0A2G9GC09"/>
<dbReference type="GO" id="GO:0016298">
    <property type="term" value="F:lipase activity"/>
    <property type="evidence" value="ECO:0007669"/>
    <property type="project" value="InterPro"/>
</dbReference>
<dbReference type="GO" id="GO:0005811">
    <property type="term" value="C:lipid droplet"/>
    <property type="evidence" value="ECO:0007669"/>
    <property type="project" value="InterPro"/>
</dbReference>
<name>A0A2G9GC09_9LAMI</name>
<gene>
    <name evidence="2" type="ORF">CDL12_24671</name>
</gene>
<dbReference type="Proteomes" id="UP000231279">
    <property type="component" value="Unassembled WGS sequence"/>
</dbReference>
<dbReference type="Pfam" id="PF10230">
    <property type="entry name" value="LIDHydrolase"/>
    <property type="match status" value="1"/>
</dbReference>
<dbReference type="PANTHER" id="PTHR13390:SF0">
    <property type="entry name" value="LIPID DROPLET-ASSOCIATED HYDROLASE"/>
    <property type="match status" value="1"/>
</dbReference>
<dbReference type="GO" id="GO:0019915">
    <property type="term" value="P:lipid storage"/>
    <property type="evidence" value="ECO:0007669"/>
    <property type="project" value="InterPro"/>
</dbReference>
<reference evidence="3" key="1">
    <citation type="journal article" date="2018" name="Gigascience">
        <title>Genome assembly of the Pink Ipe (Handroanthus impetiginosus, Bignoniaceae), a highly valued, ecologically keystone Neotropical timber forest tree.</title>
        <authorList>
            <person name="Silva-Junior O.B."/>
            <person name="Grattapaglia D."/>
            <person name="Novaes E."/>
            <person name="Collevatti R.G."/>
        </authorList>
    </citation>
    <scope>NUCLEOTIDE SEQUENCE [LARGE SCALE GENOMIC DNA]</scope>
    <source>
        <strain evidence="3">cv. UFG-1</strain>
    </source>
</reference>
<protein>
    <submittedName>
        <fullName evidence="2">Uncharacterized protein</fullName>
    </submittedName>
</protein>
<keyword evidence="1" id="KW-0378">Hydrolase</keyword>
<organism evidence="2 3">
    <name type="scientific">Handroanthus impetiginosus</name>
    <dbReference type="NCBI Taxonomy" id="429701"/>
    <lineage>
        <taxon>Eukaryota</taxon>
        <taxon>Viridiplantae</taxon>
        <taxon>Streptophyta</taxon>
        <taxon>Embryophyta</taxon>
        <taxon>Tracheophyta</taxon>
        <taxon>Spermatophyta</taxon>
        <taxon>Magnoliopsida</taxon>
        <taxon>eudicotyledons</taxon>
        <taxon>Gunneridae</taxon>
        <taxon>Pentapetalae</taxon>
        <taxon>asterids</taxon>
        <taxon>lamiids</taxon>
        <taxon>Lamiales</taxon>
        <taxon>Bignoniaceae</taxon>
        <taxon>Crescentiina</taxon>
        <taxon>Tabebuia alliance</taxon>
        <taxon>Handroanthus</taxon>
    </lineage>
</organism>
<dbReference type="InterPro" id="IPR019363">
    <property type="entry name" value="LDAH"/>
</dbReference>
<sequence length="138" mass="15699">IGSHISLEIFERKQEKVIYCIGLYPFLAVNTASSTQSSIRRIAMSPALCASLSCMGALLGMLPAKISRFLVKKSIGKSWSSSAVEVLCTHVLKYHTMRNMLFMTMTEFQKVNFLSYCNLHKLRKTVFTVVFYINYRVI</sequence>
<keyword evidence="3" id="KW-1185">Reference proteome</keyword>